<accession>A0A2A6C0S1</accession>
<evidence type="ECO:0000313" key="2">
    <source>
        <dbReference type="Proteomes" id="UP000005239"/>
    </source>
</evidence>
<reference evidence="2" key="1">
    <citation type="journal article" date="2008" name="Nat. Genet.">
        <title>The Pristionchus pacificus genome provides a unique perspective on nematode lifestyle and parasitism.</title>
        <authorList>
            <person name="Dieterich C."/>
            <person name="Clifton S.W."/>
            <person name="Schuster L.N."/>
            <person name="Chinwalla A."/>
            <person name="Delehaunty K."/>
            <person name="Dinkelacker I."/>
            <person name="Fulton L."/>
            <person name="Fulton R."/>
            <person name="Godfrey J."/>
            <person name="Minx P."/>
            <person name="Mitreva M."/>
            <person name="Roeseler W."/>
            <person name="Tian H."/>
            <person name="Witte H."/>
            <person name="Yang S.P."/>
            <person name="Wilson R.K."/>
            <person name="Sommer R.J."/>
        </authorList>
    </citation>
    <scope>NUCLEOTIDE SEQUENCE [LARGE SCALE GENOMIC DNA]</scope>
    <source>
        <strain evidence="2">PS312</strain>
    </source>
</reference>
<gene>
    <name evidence="1" type="primary">WBGene00280333</name>
</gene>
<dbReference type="EnsemblMetazoa" id="PPA41964.1">
    <property type="protein sequence ID" value="PPA41964.1"/>
    <property type="gene ID" value="WBGene00280333"/>
</dbReference>
<keyword evidence="2" id="KW-1185">Reference proteome</keyword>
<sequence length="144" mass="16180">MTMTSSMITALVLVIILGITRPLIEVNHQLPRNFKVVISDSIIYKFVAFCCVFLIFKKSPAALLIGLVMLVYWSGPLGFRYVRDILPREREDVVITAIVFFFIRRDVVHELSLAEPEQVYGAVGPMGLPLAPRPYQPASTDKKA</sequence>
<accession>A0A8R1Z3M4</accession>
<evidence type="ECO:0000313" key="1">
    <source>
        <dbReference type="EnsemblMetazoa" id="PPA41964.1"/>
    </source>
</evidence>
<organism evidence="1 2">
    <name type="scientific">Pristionchus pacificus</name>
    <name type="common">Parasitic nematode worm</name>
    <dbReference type="NCBI Taxonomy" id="54126"/>
    <lineage>
        <taxon>Eukaryota</taxon>
        <taxon>Metazoa</taxon>
        <taxon>Ecdysozoa</taxon>
        <taxon>Nematoda</taxon>
        <taxon>Chromadorea</taxon>
        <taxon>Rhabditida</taxon>
        <taxon>Rhabditina</taxon>
        <taxon>Diplogasteromorpha</taxon>
        <taxon>Diplogasteroidea</taxon>
        <taxon>Neodiplogasteridae</taxon>
        <taxon>Pristionchus</taxon>
    </lineage>
</organism>
<dbReference type="Proteomes" id="UP000005239">
    <property type="component" value="Unassembled WGS sequence"/>
</dbReference>
<protein>
    <submittedName>
        <fullName evidence="1">Uncharacterized protein</fullName>
    </submittedName>
</protein>
<dbReference type="AlphaFoldDB" id="A0A2A6C0S1"/>
<proteinExistence type="predicted"/>
<reference evidence="1" key="2">
    <citation type="submission" date="2022-06" db="UniProtKB">
        <authorList>
            <consortium name="EnsemblMetazoa"/>
        </authorList>
    </citation>
    <scope>IDENTIFICATION</scope>
    <source>
        <strain evidence="1">PS312</strain>
    </source>
</reference>
<name>A0A2A6C0S1_PRIPA</name>